<feature type="transmembrane region" description="Helical" evidence="6">
    <location>
        <begin position="339"/>
        <end position="365"/>
    </location>
</feature>
<dbReference type="InterPro" id="IPR052954">
    <property type="entry name" value="GPCR-Ligand_Int"/>
</dbReference>
<dbReference type="Gene3D" id="1.20.1070.10">
    <property type="entry name" value="Rhodopsin 7-helix transmembrane proteins"/>
    <property type="match status" value="1"/>
</dbReference>
<evidence type="ECO:0000256" key="6">
    <source>
        <dbReference type="SAM" id="Phobius"/>
    </source>
</evidence>
<dbReference type="InterPro" id="IPR017452">
    <property type="entry name" value="GPCR_Rhodpsn_7TM"/>
</dbReference>
<evidence type="ECO:0000259" key="7">
    <source>
        <dbReference type="PROSITE" id="PS50262"/>
    </source>
</evidence>
<feature type="transmembrane region" description="Helical" evidence="6">
    <location>
        <begin position="164"/>
        <end position="182"/>
    </location>
</feature>
<dbReference type="InterPro" id="IPR000276">
    <property type="entry name" value="GPCR_Rhodpsn"/>
</dbReference>
<evidence type="ECO:0000256" key="4">
    <source>
        <dbReference type="ARBA" id="ARBA00023136"/>
    </source>
</evidence>
<proteinExistence type="predicted"/>
<evidence type="ECO:0000256" key="3">
    <source>
        <dbReference type="ARBA" id="ARBA00022989"/>
    </source>
</evidence>
<dbReference type="PROSITE" id="PS50262">
    <property type="entry name" value="G_PROTEIN_RECEP_F1_2"/>
    <property type="match status" value="1"/>
</dbReference>
<dbReference type="PRINTS" id="PR00237">
    <property type="entry name" value="GPCRRHODOPSN"/>
</dbReference>
<comment type="caution">
    <text evidence="8">The sequence shown here is derived from an EMBL/GenBank/DDBJ whole genome shotgun (WGS) entry which is preliminary data.</text>
</comment>
<feature type="transmembrane region" description="Helical" evidence="6">
    <location>
        <begin position="222"/>
        <end position="243"/>
    </location>
</feature>
<dbReference type="PANTHER" id="PTHR46641">
    <property type="entry name" value="FMRFAMIDE RECEPTOR-RELATED"/>
    <property type="match status" value="1"/>
</dbReference>
<dbReference type="Proteomes" id="UP000735302">
    <property type="component" value="Unassembled WGS sequence"/>
</dbReference>
<feature type="transmembrane region" description="Helical" evidence="6">
    <location>
        <begin position="121"/>
        <end position="143"/>
    </location>
</feature>
<organism evidence="8 9">
    <name type="scientific">Plakobranchus ocellatus</name>
    <dbReference type="NCBI Taxonomy" id="259542"/>
    <lineage>
        <taxon>Eukaryota</taxon>
        <taxon>Metazoa</taxon>
        <taxon>Spiralia</taxon>
        <taxon>Lophotrochozoa</taxon>
        <taxon>Mollusca</taxon>
        <taxon>Gastropoda</taxon>
        <taxon>Heterobranchia</taxon>
        <taxon>Euthyneura</taxon>
        <taxon>Panpulmonata</taxon>
        <taxon>Sacoglossa</taxon>
        <taxon>Placobranchoidea</taxon>
        <taxon>Plakobranchidae</taxon>
        <taxon>Plakobranchus</taxon>
    </lineage>
</organism>
<feature type="compositionally biased region" description="Basic and acidic residues" evidence="5">
    <location>
        <begin position="262"/>
        <end position="282"/>
    </location>
</feature>
<evidence type="ECO:0000313" key="9">
    <source>
        <dbReference type="Proteomes" id="UP000735302"/>
    </source>
</evidence>
<evidence type="ECO:0000256" key="1">
    <source>
        <dbReference type="ARBA" id="ARBA00004370"/>
    </source>
</evidence>
<keyword evidence="9" id="KW-1185">Reference proteome</keyword>
<dbReference type="PANTHER" id="PTHR46641:SF18">
    <property type="entry name" value="G-PROTEIN COUPLED RECEPTORS FAMILY 1 PROFILE DOMAIN-CONTAINING PROTEIN"/>
    <property type="match status" value="1"/>
</dbReference>
<feature type="region of interest" description="Disordered" evidence="5">
    <location>
        <begin position="250"/>
        <end position="290"/>
    </location>
</feature>
<dbReference type="GO" id="GO:0016020">
    <property type="term" value="C:membrane"/>
    <property type="evidence" value="ECO:0007669"/>
    <property type="project" value="UniProtKB-SubCell"/>
</dbReference>
<comment type="subcellular location">
    <subcellularLocation>
        <location evidence="1">Membrane</location>
    </subcellularLocation>
</comment>
<accession>A0AAV3YG61</accession>
<feature type="transmembrane region" description="Helical" evidence="6">
    <location>
        <begin position="299"/>
        <end position="319"/>
    </location>
</feature>
<dbReference type="GO" id="GO:0004930">
    <property type="term" value="F:G protein-coupled receptor activity"/>
    <property type="evidence" value="ECO:0007669"/>
    <property type="project" value="InterPro"/>
</dbReference>
<dbReference type="SUPFAM" id="SSF81321">
    <property type="entry name" value="Family A G protein-coupled receptor-like"/>
    <property type="match status" value="1"/>
</dbReference>
<evidence type="ECO:0000256" key="2">
    <source>
        <dbReference type="ARBA" id="ARBA00022692"/>
    </source>
</evidence>
<keyword evidence="2 6" id="KW-0812">Transmembrane</keyword>
<dbReference type="Pfam" id="PF00001">
    <property type="entry name" value="7tm_1"/>
    <property type="match status" value="1"/>
</dbReference>
<protein>
    <submittedName>
        <fullName evidence="8">Chemosensory receptor c</fullName>
    </submittedName>
</protein>
<name>A0AAV3YG61_9GAST</name>
<feature type="domain" description="G-protein coupled receptors family 1 profile" evidence="7">
    <location>
        <begin position="49"/>
        <end position="362"/>
    </location>
</feature>
<keyword evidence="4 6" id="KW-0472">Membrane</keyword>
<keyword evidence="8" id="KW-0675">Receptor</keyword>
<dbReference type="AlphaFoldDB" id="A0AAV3YG61"/>
<gene>
    <name evidence="8" type="ORF">PoB_000761800</name>
</gene>
<keyword evidence="3 6" id="KW-1133">Transmembrane helix</keyword>
<evidence type="ECO:0000313" key="8">
    <source>
        <dbReference type="EMBL" id="GFN81112.1"/>
    </source>
</evidence>
<feature type="compositionally biased region" description="Polar residues" evidence="5">
    <location>
        <begin position="250"/>
        <end position="261"/>
    </location>
</feature>
<dbReference type="EMBL" id="BLXT01000880">
    <property type="protein sequence ID" value="GFN81112.1"/>
    <property type="molecule type" value="Genomic_DNA"/>
</dbReference>
<sequence>MHSVHHSAPGNFQGKHEILSGLVPFVTYINFVQTTGCVNFLVSSFGIAMNVLILRTFLAMGGVFTEGVTFTFFSLALSDLGLCVCSLCWSVSASCFLLEKRFVRTPQIFYYFPVDPRALGFYSHITMIIFGIMTTLITIYLAVMRCLCVAQPLTFRGSLSPRKTCLLFAAFLVFGASTRLPIFSSGGVRATFDRRWNVSRPTLWSQPYQERLKDGVRIAVDVPLPVVAEVVLSICIIVMTNALRASSQFRSQNTTDSGVSKSENHRTGHKEEAGKQRPDRNSESLAGKSKKLSPKDVRVIKQLVIISLVYILCNVPKLARTVGDALEPEFMLGRRFEHFYDIVTHIQLIVETVNSSVNFFIYLYFNTKFRQEFFSYKD</sequence>
<evidence type="ECO:0000256" key="5">
    <source>
        <dbReference type="SAM" id="MobiDB-lite"/>
    </source>
</evidence>
<reference evidence="8 9" key="1">
    <citation type="journal article" date="2021" name="Elife">
        <title>Chloroplast acquisition without the gene transfer in kleptoplastic sea slugs, Plakobranchus ocellatus.</title>
        <authorList>
            <person name="Maeda T."/>
            <person name="Takahashi S."/>
            <person name="Yoshida T."/>
            <person name="Shimamura S."/>
            <person name="Takaki Y."/>
            <person name="Nagai Y."/>
            <person name="Toyoda A."/>
            <person name="Suzuki Y."/>
            <person name="Arimoto A."/>
            <person name="Ishii H."/>
            <person name="Satoh N."/>
            <person name="Nishiyama T."/>
            <person name="Hasebe M."/>
            <person name="Maruyama T."/>
            <person name="Minagawa J."/>
            <person name="Obokata J."/>
            <person name="Shigenobu S."/>
        </authorList>
    </citation>
    <scope>NUCLEOTIDE SEQUENCE [LARGE SCALE GENOMIC DNA]</scope>
</reference>